<evidence type="ECO:0000256" key="2">
    <source>
        <dbReference type="ARBA" id="ARBA00022448"/>
    </source>
</evidence>
<comment type="caution">
    <text evidence="7">The sequence shown here is derived from an EMBL/GenBank/DDBJ whole genome shotgun (WGS) entry which is preliminary data.</text>
</comment>
<dbReference type="InterPro" id="IPR020846">
    <property type="entry name" value="MFS_dom"/>
</dbReference>
<dbReference type="InterPro" id="IPR036259">
    <property type="entry name" value="MFS_trans_sf"/>
</dbReference>
<keyword evidence="4" id="KW-1133">Transmembrane helix</keyword>
<dbReference type="PANTHER" id="PTHR42718">
    <property type="entry name" value="MAJOR FACILITATOR SUPERFAMILY MULTIDRUG TRANSPORTER MFSC"/>
    <property type="match status" value="1"/>
</dbReference>
<keyword evidence="2" id="KW-0813">Transport</keyword>
<evidence type="ECO:0000313" key="8">
    <source>
        <dbReference type="Proteomes" id="UP001523369"/>
    </source>
</evidence>
<dbReference type="InterPro" id="IPR005829">
    <property type="entry name" value="Sugar_transporter_CS"/>
</dbReference>
<name>A0ABT1DXE5_9ACTN</name>
<evidence type="ECO:0000256" key="4">
    <source>
        <dbReference type="ARBA" id="ARBA00022989"/>
    </source>
</evidence>
<evidence type="ECO:0000256" key="1">
    <source>
        <dbReference type="ARBA" id="ARBA00004651"/>
    </source>
</evidence>
<dbReference type="RefSeq" id="WP_253241516.1">
    <property type="nucleotide sequence ID" value="NZ_JAMYJR010000038.1"/>
</dbReference>
<comment type="subcellular location">
    <subcellularLocation>
        <location evidence="1">Cell membrane</location>
        <topology evidence="1">Multi-pass membrane protein</topology>
    </subcellularLocation>
</comment>
<organism evidence="7 8">
    <name type="scientific">Paractinoplanes aksuensis</name>
    <dbReference type="NCBI Taxonomy" id="2939490"/>
    <lineage>
        <taxon>Bacteria</taxon>
        <taxon>Bacillati</taxon>
        <taxon>Actinomycetota</taxon>
        <taxon>Actinomycetes</taxon>
        <taxon>Micromonosporales</taxon>
        <taxon>Micromonosporaceae</taxon>
        <taxon>Paractinoplanes</taxon>
    </lineage>
</organism>
<dbReference type="PANTHER" id="PTHR42718:SF9">
    <property type="entry name" value="MAJOR FACILITATOR SUPERFAMILY MULTIDRUG TRANSPORTER MFSC"/>
    <property type="match status" value="1"/>
</dbReference>
<feature type="domain" description="Major facilitator superfamily (MFS) profile" evidence="6">
    <location>
        <begin position="1"/>
        <end position="141"/>
    </location>
</feature>
<dbReference type="EMBL" id="JAMYJR010000038">
    <property type="protein sequence ID" value="MCO8275452.1"/>
    <property type="molecule type" value="Genomic_DNA"/>
</dbReference>
<accession>A0ABT1DXE5</accession>
<evidence type="ECO:0000259" key="6">
    <source>
        <dbReference type="PROSITE" id="PS50850"/>
    </source>
</evidence>
<evidence type="ECO:0000313" key="7">
    <source>
        <dbReference type="EMBL" id="MCO8275452.1"/>
    </source>
</evidence>
<keyword evidence="8" id="KW-1185">Reference proteome</keyword>
<proteinExistence type="predicted"/>
<evidence type="ECO:0000256" key="5">
    <source>
        <dbReference type="ARBA" id="ARBA00023136"/>
    </source>
</evidence>
<dbReference type="PROSITE" id="PS50850">
    <property type="entry name" value="MFS"/>
    <property type="match status" value="1"/>
</dbReference>
<evidence type="ECO:0000256" key="3">
    <source>
        <dbReference type="ARBA" id="ARBA00022692"/>
    </source>
</evidence>
<protein>
    <submittedName>
        <fullName evidence="7">MFS transporter</fullName>
    </submittedName>
</protein>
<dbReference type="SUPFAM" id="SSF103473">
    <property type="entry name" value="MFS general substrate transporter"/>
    <property type="match status" value="1"/>
</dbReference>
<dbReference type="Proteomes" id="UP001523369">
    <property type="component" value="Unassembled WGS sequence"/>
</dbReference>
<dbReference type="PROSITE" id="PS00216">
    <property type="entry name" value="SUGAR_TRANSPORT_1"/>
    <property type="match status" value="1"/>
</dbReference>
<keyword evidence="5" id="KW-0472">Membrane</keyword>
<dbReference type="Pfam" id="PF07690">
    <property type="entry name" value="MFS_1"/>
    <property type="match status" value="1"/>
</dbReference>
<sequence>MLFTSNLARRWNKLQGIVDACTIPYAALLLTAAVLADRWGRRRILPAGIVLCSVTSTACASASDPAQLIAARVPQGGGAALVAPTSLTPLVAGVSAARHIDENGPEVFRWASRTRPEVAGVVDQSMPKMSSSKASAWWATW</sequence>
<reference evidence="7 8" key="1">
    <citation type="submission" date="2022-06" db="EMBL/GenBank/DDBJ databases">
        <title>New Species of the Genus Actinoplanes, ActinopZanes ferrugineus.</title>
        <authorList>
            <person name="Ding P."/>
        </authorList>
    </citation>
    <scope>NUCLEOTIDE SEQUENCE [LARGE SCALE GENOMIC DNA]</scope>
    <source>
        <strain evidence="7 8">TRM88003</strain>
    </source>
</reference>
<dbReference type="Gene3D" id="1.20.1720.10">
    <property type="entry name" value="Multidrug resistance protein D"/>
    <property type="match status" value="1"/>
</dbReference>
<dbReference type="InterPro" id="IPR011701">
    <property type="entry name" value="MFS"/>
</dbReference>
<keyword evidence="3" id="KW-0812">Transmembrane</keyword>
<gene>
    <name evidence="7" type="ORF">M1L60_33205</name>
</gene>